<dbReference type="PANTHER" id="PTHR43272:SF33">
    <property type="entry name" value="AMP-BINDING DOMAIN-CONTAINING PROTEIN-RELATED"/>
    <property type="match status" value="1"/>
</dbReference>
<organism evidence="5">
    <name type="scientific">Paramoeba aestuarina</name>
    <dbReference type="NCBI Taxonomy" id="180227"/>
    <lineage>
        <taxon>Eukaryota</taxon>
        <taxon>Amoebozoa</taxon>
        <taxon>Discosea</taxon>
        <taxon>Flabellinia</taxon>
        <taxon>Dactylopodida</taxon>
        <taxon>Paramoebidae</taxon>
        <taxon>Paramoeba</taxon>
    </lineage>
</organism>
<accession>A0A7S4NBM9</accession>
<evidence type="ECO:0000256" key="1">
    <source>
        <dbReference type="ARBA" id="ARBA00022741"/>
    </source>
</evidence>
<dbReference type="GO" id="GO:0004467">
    <property type="term" value="F:long-chain fatty acid-CoA ligase activity"/>
    <property type="evidence" value="ECO:0007669"/>
    <property type="project" value="TreeGrafter"/>
</dbReference>
<evidence type="ECO:0000313" key="5">
    <source>
        <dbReference type="EMBL" id="CAE2277369.1"/>
    </source>
</evidence>
<gene>
    <name evidence="5" type="ORF">NAES01612_LOCUS2866</name>
</gene>
<keyword evidence="3" id="KW-0732">Signal</keyword>
<dbReference type="GO" id="GO:0005783">
    <property type="term" value="C:endoplasmic reticulum"/>
    <property type="evidence" value="ECO:0007669"/>
    <property type="project" value="TreeGrafter"/>
</dbReference>
<dbReference type="Pfam" id="PF00501">
    <property type="entry name" value="AMP-binding"/>
    <property type="match status" value="1"/>
</dbReference>
<protein>
    <recommendedName>
        <fullName evidence="4">AMP-dependent synthetase/ligase domain-containing protein</fullName>
    </recommendedName>
</protein>
<name>A0A7S4NBM9_9EUKA</name>
<dbReference type="InterPro" id="IPR000873">
    <property type="entry name" value="AMP-dep_synth/lig_dom"/>
</dbReference>
<dbReference type="GO" id="GO:0005524">
    <property type="term" value="F:ATP binding"/>
    <property type="evidence" value="ECO:0007669"/>
    <property type="project" value="UniProtKB-KW"/>
</dbReference>
<keyword evidence="2" id="KW-0067">ATP-binding</keyword>
<dbReference type="EMBL" id="HBKR01004272">
    <property type="protein sequence ID" value="CAE2277369.1"/>
    <property type="molecule type" value="Transcribed_RNA"/>
</dbReference>
<dbReference type="SUPFAM" id="SSF56801">
    <property type="entry name" value="Acetyl-CoA synthetase-like"/>
    <property type="match status" value="1"/>
</dbReference>
<dbReference type="InterPro" id="IPR042099">
    <property type="entry name" value="ANL_N_sf"/>
</dbReference>
<evidence type="ECO:0000256" key="3">
    <source>
        <dbReference type="SAM" id="SignalP"/>
    </source>
</evidence>
<keyword evidence="1" id="KW-0547">Nucleotide-binding</keyword>
<feature type="domain" description="AMP-dependent synthetase/ligase" evidence="4">
    <location>
        <begin position="75"/>
        <end position="523"/>
    </location>
</feature>
<dbReference type="Gene3D" id="3.40.50.12780">
    <property type="entry name" value="N-terminal domain of ligase-like"/>
    <property type="match status" value="1"/>
</dbReference>
<evidence type="ECO:0000259" key="4">
    <source>
        <dbReference type="Pfam" id="PF00501"/>
    </source>
</evidence>
<dbReference type="PANTHER" id="PTHR43272">
    <property type="entry name" value="LONG-CHAIN-FATTY-ACID--COA LIGASE"/>
    <property type="match status" value="1"/>
</dbReference>
<reference evidence="5" key="1">
    <citation type="submission" date="2021-01" db="EMBL/GenBank/DDBJ databases">
        <authorList>
            <person name="Corre E."/>
            <person name="Pelletier E."/>
            <person name="Niang G."/>
            <person name="Scheremetjew M."/>
            <person name="Finn R."/>
            <person name="Kale V."/>
            <person name="Holt S."/>
            <person name="Cochrane G."/>
            <person name="Meng A."/>
            <person name="Brown T."/>
            <person name="Cohen L."/>
        </authorList>
    </citation>
    <scope>NUCLEOTIDE SEQUENCE</scope>
    <source>
        <strain evidence="5">SoJaBio B1-5/56/2</strain>
    </source>
</reference>
<proteinExistence type="predicted"/>
<dbReference type="PROSITE" id="PS00455">
    <property type="entry name" value="AMP_BINDING"/>
    <property type="match status" value="1"/>
</dbReference>
<sequence>MFGLLAWLLECIIAFFEPYAFPQYDPNKQTKPVSGAENPSPYETRINAFHSSPVMKSKKGEEIKTLYDSFHADLQAHKNRRCLGTLNIAKNTYTWITYREVETRMRHIGSGLVRMCGAVSQSREENAPLDPKSVVAIFCRNCPEWLLLDGACHAYSLVVTGVYEVTPLADLSSVLNSSGAEIVCVGEKVAELAKAVEKCPNIKTVVLLPFAQEKVEWREGINVVSFVDVEIEGSLQTLPPVPPLPSSFATICYTSGTTGNAKGVELTHANMIASLSSVGIGDESLSQKDVYFSYLPLVHIFERTLLQYGLHKGVAIGFYRGDILRLMEDAALLQPTVFTSVPRIFNRFNSKIEASISQQGGLAEFLYLAAHGSLKRKLVRHEAMRAQLCKKENRTFFSLLAYITHRLYLAAVSKMYSVLVLSKIQQRLGGQVRLFITGAAPISARVLESLAITFGAKVISGYGCSETAVCGACTYPQWIPTEDCGAVSGACQVKIEPIPELENLPEGHGEICVRGASVFRAYLNDEEATRKAKDDDDFYHTGDLGTFTKTGALKITGRIKEIFKLSQGEYITPAGVEATYLMCELVEQIFVYGDSLKSQLVALVYPNEQALTLFAARHGINESKFSDLCSNEQVIKLFLTELDNAADGKLRGFEKVKGIWLLPEPMGDKYFTPTKKLKRNILSDDYRSTIDSVYRRMGVA</sequence>
<dbReference type="InterPro" id="IPR020845">
    <property type="entry name" value="AMP-binding_CS"/>
</dbReference>
<evidence type="ECO:0000256" key="2">
    <source>
        <dbReference type="ARBA" id="ARBA00022840"/>
    </source>
</evidence>
<feature type="signal peptide" evidence="3">
    <location>
        <begin position="1"/>
        <end position="22"/>
    </location>
</feature>
<dbReference type="GO" id="GO:0016020">
    <property type="term" value="C:membrane"/>
    <property type="evidence" value="ECO:0007669"/>
    <property type="project" value="TreeGrafter"/>
</dbReference>
<feature type="chain" id="PRO_5031195737" description="AMP-dependent synthetase/ligase domain-containing protein" evidence="3">
    <location>
        <begin position="23"/>
        <end position="700"/>
    </location>
</feature>
<dbReference type="AlphaFoldDB" id="A0A7S4NBM9"/>